<feature type="transmembrane region" description="Helical" evidence="5">
    <location>
        <begin position="138"/>
        <end position="160"/>
    </location>
</feature>
<dbReference type="InterPro" id="IPR052714">
    <property type="entry name" value="MFS_Exporter"/>
</dbReference>
<dbReference type="EMBL" id="CP024785">
    <property type="protein sequence ID" value="AUB39110.1"/>
    <property type="molecule type" value="Genomic_DNA"/>
</dbReference>
<feature type="transmembrane region" description="Helical" evidence="5">
    <location>
        <begin position="300"/>
        <end position="324"/>
    </location>
</feature>
<evidence type="ECO:0000256" key="4">
    <source>
        <dbReference type="ARBA" id="ARBA00023136"/>
    </source>
</evidence>
<dbReference type="InterPro" id="IPR020846">
    <property type="entry name" value="MFS_dom"/>
</dbReference>
<sequence>MKAFNTFDAELRRNLLILFTAGLLFWSSISSLLPTLPLYIDDVGASKQEIGIVMGSFAIGLLLSRPMLGRLADERGRKITLLIGTIVAAIAPFGYLATQSLGLLILVRIFHGISVAAFTTGYSALVADLAPTETRGEIIGYMTLATPLGLAIGPALGGYLETTSGYGILFLFCAELGFVALLGIVQVTNPPVQTQQQNEGNDRNFWQILGSPRVRVPTIVMLLVGLSLGAVHTFVSLFLKSTDVDFNGGLFFTVAAISSFSIRVFAGKASDRFGRGLFISFGIFCYILALILLWQAHSVMFFLLAAIAEGAGSGTLISMMVTMMADRSLPQERGQIFAICIAGLDLGIAIAAPLLGIIAERVGYRDMFGYGAAITSIALVLFLTQSSKNLSNSLRFALGLAPDAYALNNLKLRSEEL</sequence>
<proteinExistence type="predicted"/>
<dbReference type="InterPro" id="IPR036259">
    <property type="entry name" value="MFS_trans_sf"/>
</dbReference>
<evidence type="ECO:0000256" key="2">
    <source>
        <dbReference type="ARBA" id="ARBA00022692"/>
    </source>
</evidence>
<organism evidence="7 8">
    <name type="scientific">Nostoc flagelliforme CCNUN1</name>
    <dbReference type="NCBI Taxonomy" id="2038116"/>
    <lineage>
        <taxon>Bacteria</taxon>
        <taxon>Bacillati</taxon>
        <taxon>Cyanobacteriota</taxon>
        <taxon>Cyanophyceae</taxon>
        <taxon>Nostocales</taxon>
        <taxon>Nostocaceae</taxon>
        <taxon>Nostoc</taxon>
    </lineage>
</organism>
<dbReference type="PANTHER" id="PTHR23531:SF1">
    <property type="entry name" value="QUINOLENE RESISTANCE PROTEIN NORA"/>
    <property type="match status" value="1"/>
</dbReference>
<comment type="subcellular location">
    <subcellularLocation>
        <location evidence="1">Cell membrane</location>
        <topology evidence="1">Multi-pass membrane protein</topology>
    </subcellularLocation>
</comment>
<dbReference type="InterPro" id="IPR011701">
    <property type="entry name" value="MFS"/>
</dbReference>
<feature type="transmembrane region" description="Helical" evidence="5">
    <location>
        <begin position="50"/>
        <end position="68"/>
    </location>
</feature>
<dbReference type="OrthoDB" id="9814001at2"/>
<feature type="transmembrane region" description="Helical" evidence="5">
    <location>
        <begin position="246"/>
        <end position="265"/>
    </location>
</feature>
<evidence type="ECO:0000259" key="6">
    <source>
        <dbReference type="PROSITE" id="PS50850"/>
    </source>
</evidence>
<accession>A0A2K8SUT5</accession>
<feature type="transmembrane region" description="Helical" evidence="5">
    <location>
        <begin position="80"/>
        <end position="97"/>
    </location>
</feature>
<evidence type="ECO:0000256" key="3">
    <source>
        <dbReference type="ARBA" id="ARBA00022989"/>
    </source>
</evidence>
<dbReference type="Proteomes" id="UP000232003">
    <property type="component" value="Chromosome"/>
</dbReference>
<dbReference type="Pfam" id="PF07690">
    <property type="entry name" value="MFS_1"/>
    <property type="match status" value="1"/>
</dbReference>
<dbReference type="PANTHER" id="PTHR23531">
    <property type="entry name" value="QUINOLENE RESISTANCE PROTEIN NORA"/>
    <property type="match status" value="1"/>
</dbReference>
<feature type="transmembrane region" description="Helical" evidence="5">
    <location>
        <begin position="367"/>
        <end position="384"/>
    </location>
</feature>
<feature type="transmembrane region" description="Helical" evidence="5">
    <location>
        <begin position="166"/>
        <end position="185"/>
    </location>
</feature>
<protein>
    <submittedName>
        <fullName evidence="7">Putative arabinose efflux permease, MFS family</fullName>
    </submittedName>
</protein>
<feature type="domain" description="Major facilitator superfamily (MFS) profile" evidence="6">
    <location>
        <begin position="14"/>
        <end position="390"/>
    </location>
</feature>
<feature type="transmembrane region" description="Helical" evidence="5">
    <location>
        <begin position="103"/>
        <end position="126"/>
    </location>
</feature>
<dbReference type="GO" id="GO:0005886">
    <property type="term" value="C:plasma membrane"/>
    <property type="evidence" value="ECO:0007669"/>
    <property type="project" value="UniProtKB-SubCell"/>
</dbReference>
<dbReference type="GO" id="GO:0022857">
    <property type="term" value="F:transmembrane transporter activity"/>
    <property type="evidence" value="ECO:0007669"/>
    <property type="project" value="InterPro"/>
</dbReference>
<keyword evidence="2 5" id="KW-0812">Transmembrane</keyword>
<name>A0A2K8SUT5_9NOSO</name>
<keyword evidence="4 5" id="KW-0472">Membrane</keyword>
<reference evidence="7 8" key="1">
    <citation type="submission" date="2017-11" db="EMBL/GenBank/DDBJ databases">
        <title>Complete genome of a free-living desiccation-tolerant cyanobacterium and its photosynthetic adaptation to extreme terrestrial habitat.</title>
        <authorList>
            <person name="Shang J."/>
        </authorList>
    </citation>
    <scope>NUCLEOTIDE SEQUENCE [LARGE SCALE GENOMIC DNA]</scope>
    <source>
        <strain evidence="7 8">CCNUN1</strain>
    </source>
</reference>
<dbReference type="SUPFAM" id="SSF103473">
    <property type="entry name" value="MFS general substrate transporter"/>
    <property type="match status" value="1"/>
</dbReference>
<dbReference type="KEGG" id="nfl:COO91_05098"/>
<feature type="transmembrane region" description="Helical" evidence="5">
    <location>
        <begin position="336"/>
        <end position="355"/>
    </location>
</feature>
<evidence type="ECO:0000256" key="5">
    <source>
        <dbReference type="SAM" id="Phobius"/>
    </source>
</evidence>
<keyword evidence="8" id="KW-1185">Reference proteome</keyword>
<keyword evidence="3 5" id="KW-1133">Transmembrane helix</keyword>
<feature type="transmembrane region" description="Helical" evidence="5">
    <location>
        <begin position="277"/>
        <end position="294"/>
    </location>
</feature>
<evidence type="ECO:0000313" key="7">
    <source>
        <dbReference type="EMBL" id="AUB39110.1"/>
    </source>
</evidence>
<dbReference type="RefSeq" id="WP_100900211.1">
    <property type="nucleotide sequence ID" value="NZ_CAWNNC010000001.1"/>
</dbReference>
<dbReference type="AlphaFoldDB" id="A0A2K8SUT5"/>
<dbReference type="Gene3D" id="1.20.1250.20">
    <property type="entry name" value="MFS general substrate transporter like domains"/>
    <property type="match status" value="2"/>
</dbReference>
<evidence type="ECO:0000256" key="1">
    <source>
        <dbReference type="ARBA" id="ARBA00004651"/>
    </source>
</evidence>
<dbReference type="PROSITE" id="PS50850">
    <property type="entry name" value="MFS"/>
    <property type="match status" value="1"/>
</dbReference>
<gene>
    <name evidence="7" type="ORF">COO91_05098</name>
</gene>
<feature type="transmembrane region" description="Helical" evidence="5">
    <location>
        <begin position="219"/>
        <end position="240"/>
    </location>
</feature>
<dbReference type="CDD" id="cd17489">
    <property type="entry name" value="MFS_YfcJ_like"/>
    <property type="match status" value="1"/>
</dbReference>
<evidence type="ECO:0000313" key="8">
    <source>
        <dbReference type="Proteomes" id="UP000232003"/>
    </source>
</evidence>